<dbReference type="OrthoDB" id="6115907at2"/>
<dbReference type="InterPro" id="IPR011250">
    <property type="entry name" value="OMP/PagP_B-barrel"/>
</dbReference>
<keyword evidence="5" id="KW-1185">Reference proteome</keyword>
<dbReference type="Proteomes" id="UP000034228">
    <property type="component" value="Unassembled WGS sequence"/>
</dbReference>
<feature type="domain" description="Outer membrane protein beta-barrel" evidence="3">
    <location>
        <begin position="8"/>
        <end position="191"/>
    </location>
</feature>
<dbReference type="STRING" id="336831.WG68_11690"/>
<evidence type="ECO:0000313" key="5">
    <source>
        <dbReference type="Proteomes" id="UP000034228"/>
    </source>
</evidence>
<dbReference type="SUPFAM" id="SSF56925">
    <property type="entry name" value="OMPA-like"/>
    <property type="match status" value="1"/>
</dbReference>
<comment type="caution">
    <text evidence="4">The sequence shown here is derived from an EMBL/GenBank/DDBJ whole genome shotgun (WGS) entry which is preliminary data.</text>
</comment>
<dbReference type="Gene3D" id="2.40.160.20">
    <property type="match status" value="1"/>
</dbReference>
<evidence type="ECO:0000256" key="2">
    <source>
        <dbReference type="SAM" id="SignalP"/>
    </source>
</evidence>
<protein>
    <submittedName>
        <fullName evidence="4">Membrane protein</fullName>
    </submittedName>
</protein>
<sequence>MFKKISCLAVIAALSSTSALANEGLYIGGQLSSTKLKVAVAGESDSESFNVLSGLAGYKFNPYFALEARLGKGISDQSATEDGFRESISVSHQNAFLAKGIVPINDVFSMYGVAGFAAVKYKFKESGDGFSASASETIDGFSAGVGAAFNLNSQLSLTIEYLQLPNKKYSVGPANIKLKTNSVTAGINYAF</sequence>
<gene>
    <name evidence="4" type="ORF">WG68_11690</name>
</gene>
<reference evidence="4 5" key="1">
    <citation type="submission" date="2015-03" db="EMBL/GenBank/DDBJ databases">
        <title>Draft genome sequences of two protease-producing strains of Arsukibacterium isolated from two cold and alkaline environments.</title>
        <authorList>
            <person name="Lylloff J.E."/>
            <person name="Skov L.B."/>
            <person name="Jepsen M."/>
            <person name="Hallin P.F."/>
            <person name="Sorensen S.J."/>
            <person name="Stougaard P."/>
            <person name="Glaring M.A."/>
        </authorList>
    </citation>
    <scope>NUCLEOTIDE SEQUENCE [LARGE SCALE GENOMIC DNA]</scope>
    <source>
        <strain evidence="4 5">GCM72</strain>
    </source>
</reference>
<evidence type="ECO:0000259" key="3">
    <source>
        <dbReference type="Pfam" id="PF13505"/>
    </source>
</evidence>
<dbReference type="RefSeq" id="WP_046557993.1">
    <property type="nucleotide sequence ID" value="NZ_LAHO01000011.1"/>
</dbReference>
<feature type="signal peptide" evidence="2">
    <location>
        <begin position="1"/>
        <end position="21"/>
    </location>
</feature>
<evidence type="ECO:0000313" key="4">
    <source>
        <dbReference type="EMBL" id="KKO45203.1"/>
    </source>
</evidence>
<evidence type="ECO:0000256" key="1">
    <source>
        <dbReference type="ARBA" id="ARBA00022729"/>
    </source>
</evidence>
<dbReference type="AlphaFoldDB" id="A0A0M2V7S7"/>
<accession>A0A0M2V7S7</accession>
<feature type="chain" id="PRO_5005644624" evidence="2">
    <location>
        <begin position="22"/>
        <end position="191"/>
    </location>
</feature>
<dbReference type="InterPro" id="IPR027385">
    <property type="entry name" value="Beta-barrel_OMP"/>
</dbReference>
<dbReference type="Pfam" id="PF13505">
    <property type="entry name" value="OMP_b-brl"/>
    <property type="match status" value="1"/>
</dbReference>
<keyword evidence="1 2" id="KW-0732">Signal</keyword>
<dbReference type="EMBL" id="LAHO01000011">
    <property type="protein sequence ID" value="KKO45203.1"/>
    <property type="molecule type" value="Genomic_DNA"/>
</dbReference>
<name>A0A0M2V7S7_9GAMM</name>
<proteinExistence type="predicted"/>
<organism evidence="4 5">
    <name type="scientific">Arsukibacterium ikkense</name>
    <dbReference type="NCBI Taxonomy" id="336831"/>
    <lineage>
        <taxon>Bacteria</taxon>
        <taxon>Pseudomonadati</taxon>
        <taxon>Pseudomonadota</taxon>
        <taxon>Gammaproteobacteria</taxon>
        <taxon>Chromatiales</taxon>
        <taxon>Chromatiaceae</taxon>
        <taxon>Arsukibacterium</taxon>
    </lineage>
</organism>